<feature type="transmembrane region" description="Helical" evidence="6">
    <location>
        <begin position="346"/>
        <end position="367"/>
    </location>
</feature>
<feature type="transmembrane region" description="Helical" evidence="6">
    <location>
        <begin position="431"/>
        <end position="454"/>
    </location>
</feature>
<evidence type="ECO:0000256" key="7">
    <source>
        <dbReference type="SAM" id="MobiDB-lite"/>
    </source>
</evidence>
<accession>A0A8S1J450</accession>
<dbReference type="AlphaFoldDB" id="A0A8S1J450"/>
<dbReference type="EC" id="3.4.21.105" evidence="6"/>
<feature type="transmembrane region" description="Helical" evidence="6">
    <location>
        <begin position="376"/>
        <end position="395"/>
    </location>
</feature>
<feature type="region of interest" description="Disordered" evidence="7">
    <location>
        <begin position="1"/>
        <end position="48"/>
    </location>
</feature>
<reference evidence="9" key="1">
    <citation type="submission" date="2020-12" db="EMBL/GenBank/DDBJ databases">
        <authorList>
            <person name="Iha C."/>
        </authorList>
    </citation>
    <scope>NUCLEOTIDE SEQUENCE</scope>
</reference>
<proteinExistence type="inferred from homology"/>
<dbReference type="Proteomes" id="UP000708148">
    <property type="component" value="Unassembled WGS sequence"/>
</dbReference>
<dbReference type="EMBL" id="CAJHUC010000806">
    <property type="protein sequence ID" value="CAD7698290.1"/>
    <property type="molecule type" value="Genomic_DNA"/>
</dbReference>
<dbReference type="PANTHER" id="PTHR22936:SF99">
    <property type="entry name" value="RHOMBOID-LIKE PROTEASE"/>
    <property type="match status" value="1"/>
</dbReference>
<keyword evidence="10" id="KW-1185">Reference proteome</keyword>
<organism evidence="9 10">
    <name type="scientific">Ostreobium quekettii</name>
    <dbReference type="NCBI Taxonomy" id="121088"/>
    <lineage>
        <taxon>Eukaryota</taxon>
        <taxon>Viridiplantae</taxon>
        <taxon>Chlorophyta</taxon>
        <taxon>core chlorophytes</taxon>
        <taxon>Ulvophyceae</taxon>
        <taxon>TCBD clade</taxon>
        <taxon>Bryopsidales</taxon>
        <taxon>Ostreobineae</taxon>
        <taxon>Ostreobiaceae</taxon>
        <taxon>Ostreobium</taxon>
    </lineage>
</organism>
<dbReference type="Gene3D" id="1.20.1540.10">
    <property type="entry name" value="Rhomboid-like"/>
    <property type="match status" value="1"/>
</dbReference>
<evidence type="ECO:0000313" key="9">
    <source>
        <dbReference type="EMBL" id="CAD7698290.1"/>
    </source>
</evidence>
<keyword evidence="6" id="KW-0378">Hydrolase</keyword>
<comment type="similarity">
    <text evidence="2 6">Belongs to the peptidase S54 family.</text>
</comment>
<comment type="function">
    <text evidence="6">Serine protease involved in intramembrane proteolysis.</text>
</comment>
<keyword evidence="3 6" id="KW-0812">Transmembrane</keyword>
<keyword evidence="4 6" id="KW-1133">Transmembrane helix</keyword>
<evidence type="ECO:0000256" key="3">
    <source>
        <dbReference type="ARBA" id="ARBA00022692"/>
    </source>
</evidence>
<evidence type="ECO:0000256" key="1">
    <source>
        <dbReference type="ARBA" id="ARBA00004141"/>
    </source>
</evidence>
<dbReference type="OrthoDB" id="418595at2759"/>
<name>A0A8S1J450_9CHLO</name>
<protein>
    <recommendedName>
        <fullName evidence="6">RHOMBOID-like protein</fullName>
        <ecNumber evidence="6">3.4.21.105</ecNumber>
    </recommendedName>
</protein>
<keyword evidence="6" id="KW-0720">Serine protease</keyword>
<gene>
    <name evidence="9" type="ORF">OSTQU699_LOCUS3651</name>
</gene>
<evidence type="ECO:0000256" key="2">
    <source>
        <dbReference type="ARBA" id="ARBA00009045"/>
    </source>
</evidence>
<evidence type="ECO:0000313" key="10">
    <source>
        <dbReference type="Proteomes" id="UP000708148"/>
    </source>
</evidence>
<feature type="transmembrane region" description="Helical" evidence="6">
    <location>
        <begin position="322"/>
        <end position="340"/>
    </location>
</feature>
<dbReference type="GO" id="GO:0016020">
    <property type="term" value="C:membrane"/>
    <property type="evidence" value="ECO:0007669"/>
    <property type="project" value="UniProtKB-SubCell"/>
</dbReference>
<dbReference type="PANTHER" id="PTHR22936">
    <property type="entry name" value="RHOMBOID-RELATED"/>
    <property type="match status" value="1"/>
</dbReference>
<dbReference type="InterPro" id="IPR035952">
    <property type="entry name" value="Rhomboid-like_sf"/>
</dbReference>
<feature type="transmembrane region" description="Helical" evidence="6">
    <location>
        <begin position="296"/>
        <end position="315"/>
    </location>
</feature>
<keyword evidence="6" id="KW-0645">Protease</keyword>
<keyword evidence="5 6" id="KW-0472">Membrane</keyword>
<feature type="transmembrane region" description="Helical" evidence="6">
    <location>
        <begin position="204"/>
        <end position="229"/>
    </location>
</feature>
<dbReference type="SUPFAM" id="SSF144091">
    <property type="entry name" value="Rhomboid-like"/>
    <property type="match status" value="1"/>
</dbReference>
<feature type="domain" description="Peptidase S54 rhomboid" evidence="8">
    <location>
        <begin position="281"/>
        <end position="419"/>
    </location>
</feature>
<comment type="subcellular location">
    <subcellularLocation>
        <location evidence="1 6">Membrane</location>
        <topology evidence="1 6">Multi-pass membrane protein</topology>
    </subcellularLocation>
</comment>
<dbReference type="Pfam" id="PF01694">
    <property type="entry name" value="Rhomboid"/>
    <property type="match status" value="1"/>
</dbReference>
<sequence length="460" mass="51100">MTGLRDGCDQGAEDVESPMMGQAPRADSGIAPASGSSDSEVRAAGAEPVDVRDTCAPAARGIRREAAPGISAFAQYLATMLSSNPTETLGKIFDQWRNGAEKDAKGKDVKEDGEAELPVAIAADEAQRNMYRSRGPQLRHLVKTLARYRHRRNTHRRLFVEALKRKIENRYPADAYIEKMQDTVFITSIQMFDMFTPQRRARHLVWATFMMMAVTCVVFAFMAGTFPLYRLQKGYEADVAALSYGPDELWDWATVRNSTTRFDFEFLLGWGGRYLPAVNDGQSYRWFTSIMLHQSFVHLLSNALIFVVLGSYLEYRYGGVRVMAVVVLAGLGGNLLSAVAEDRCSIVVGASGVVFGFMGFGIVDLVLNREVLLHSAIRFVICALFVTFIVMTLVMEEYSSHISHAGGFLCGFVPALLFIPDIKYERLEAMLVWGVAGFVVIFFTVLPTAIYYSVLPTLQC</sequence>
<feature type="transmembrane region" description="Helical" evidence="6">
    <location>
        <begin position="401"/>
        <end position="419"/>
    </location>
</feature>
<evidence type="ECO:0000259" key="8">
    <source>
        <dbReference type="Pfam" id="PF01694"/>
    </source>
</evidence>
<dbReference type="InterPro" id="IPR022764">
    <property type="entry name" value="Peptidase_S54_rhomboid_dom"/>
</dbReference>
<dbReference type="InterPro" id="IPR002610">
    <property type="entry name" value="Peptidase_S54_rhomboid-like"/>
</dbReference>
<dbReference type="GO" id="GO:0004252">
    <property type="term" value="F:serine-type endopeptidase activity"/>
    <property type="evidence" value="ECO:0007669"/>
    <property type="project" value="InterPro"/>
</dbReference>
<evidence type="ECO:0000256" key="4">
    <source>
        <dbReference type="ARBA" id="ARBA00022989"/>
    </source>
</evidence>
<dbReference type="GO" id="GO:0006508">
    <property type="term" value="P:proteolysis"/>
    <property type="evidence" value="ECO:0007669"/>
    <property type="project" value="UniProtKB-KW"/>
</dbReference>
<comment type="caution">
    <text evidence="9">The sequence shown here is derived from an EMBL/GenBank/DDBJ whole genome shotgun (WGS) entry which is preliminary data.</text>
</comment>
<comment type="catalytic activity">
    <reaction evidence="6">
        <text>Cleaves type-1 transmembrane domains using a catalytic dyad composed of serine and histidine that are contributed by different transmembrane domains.</text>
        <dbReference type="EC" id="3.4.21.105"/>
    </reaction>
</comment>
<evidence type="ECO:0000256" key="5">
    <source>
        <dbReference type="ARBA" id="ARBA00023136"/>
    </source>
</evidence>
<evidence type="ECO:0000256" key="6">
    <source>
        <dbReference type="RuleBase" id="RU362115"/>
    </source>
</evidence>